<reference evidence="1 2" key="1">
    <citation type="journal article" date="2023" name="G3 (Bethesda)">
        <title>A chromosome-level genome assembly of Zasmidium syzygii isolated from banana leaves.</title>
        <authorList>
            <person name="van Westerhoven A.C."/>
            <person name="Mehrabi R."/>
            <person name="Talebi R."/>
            <person name="Steentjes M.B.F."/>
            <person name="Corcolon B."/>
            <person name="Chong P.A."/>
            <person name="Kema G.H.J."/>
            <person name="Seidl M.F."/>
        </authorList>
    </citation>
    <scope>NUCLEOTIDE SEQUENCE [LARGE SCALE GENOMIC DNA]</scope>
    <source>
        <strain evidence="1 2">P124</strain>
    </source>
</reference>
<organism evidence="1 2">
    <name type="scientific">Zasmidium cellare</name>
    <name type="common">Wine cellar mold</name>
    <name type="synonym">Racodium cellare</name>
    <dbReference type="NCBI Taxonomy" id="395010"/>
    <lineage>
        <taxon>Eukaryota</taxon>
        <taxon>Fungi</taxon>
        <taxon>Dikarya</taxon>
        <taxon>Ascomycota</taxon>
        <taxon>Pezizomycotina</taxon>
        <taxon>Dothideomycetes</taxon>
        <taxon>Dothideomycetidae</taxon>
        <taxon>Mycosphaerellales</taxon>
        <taxon>Mycosphaerellaceae</taxon>
        <taxon>Zasmidium</taxon>
    </lineage>
</organism>
<comment type="caution">
    <text evidence="1">The sequence shown here is derived from an EMBL/GenBank/DDBJ whole genome shotgun (WGS) entry which is preliminary data.</text>
</comment>
<evidence type="ECO:0000313" key="1">
    <source>
        <dbReference type="EMBL" id="KAK4503870.1"/>
    </source>
</evidence>
<accession>A0ABR0EQU3</accession>
<gene>
    <name evidence="1" type="ORF">PRZ48_004785</name>
</gene>
<dbReference type="Proteomes" id="UP001305779">
    <property type="component" value="Unassembled WGS sequence"/>
</dbReference>
<protein>
    <submittedName>
        <fullName evidence="1">Uncharacterized protein</fullName>
    </submittedName>
</protein>
<name>A0ABR0EQU3_ZASCE</name>
<proteinExistence type="predicted"/>
<dbReference type="EMBL" id="JAXOVC010000003">
    <property type="protein sequence ID" value="KAK4503870.1"/>
    <property type="molecule type" value="Genomic_DNA"/>
</dbReference>
<evidence type="ECO:0000313" key="2">
    <source>
        <dbReference type="Proteomes" id="UP001305779"/>
    </source>
</evidence>
<keyword evidence="2" id="KW-1185">Reference proteome</keyword>
<sequence>MSDTQPPPEPDQCSRTPVDMEVLKYNSTAHYLEDLTRKMIAELLTHDFRNSSLLNKHEHEDFIFASTGDGNDCPLPYFQGRQNHFDAMDHLFKQDPTYKMELHNPVALVHRGTRKAEVYSVVALDNVDFGLDNSKDFQSDYHVDRTASVTPANPHEHLEVLGYKSTKRYLEDLGRRMMIAYFSPDLKDSLLLQRHEHDDFIYSDAGGIPSERPLPYFRGRQEHHELLQKFLQQNPTYKKEILNVTAKVHRGTRKAEVYHTAIEKWQTDGHLELESIWQMVIEPHDNRLYYFLQLHGVQLDQCPLHTVTQNYTITSGQSTSFIPVQATETITSYDYICSGDIPTATAQPQKVRRQNGPQESCVAYLARYRNNNGINAACSCVVESLPSATVITETEIVPTGTTVTITSTRVGRGVLTSGVTTSTSISLATITTTSIESRNATVPNVVPVTTTTGTSYITTRIPTATPIPTSFRLTVTLDDQNLTARAVDVNAGRALAFSPDNGGNTFAINADSDLVNNNLFLTVLTEVEPNVIPFLFWENPSQVPSNSSILNVDACEGVLRAAGEDVGEDVWALCEFDELLLLALGTRELFEGNPETCSVVEVGLDPGFVDVPSNSTVTPRGLLGKRYPLVK</sequence>